<gene>
    <name evidence="2" type="ORF">RFI_16486</name>
</gene>
<organism evidence="2 3">
    <name type="scientific">Reticulomyxa filosa</name>
    <dbReference type="NCBI Taxonomy" id="46433"/>
    <lineage>
        <taxon>Eukaryota</taxon>
        <taxon>Sar</taxon>
        <taxon>Rhizaria</taxon>
        <taxon>Retaria</taxon>
        <taxon>Foraminifera</taxon>
        <taxon>Monothalamids</taxon>
        <taxon>Reticulomyxidae</taxon>
        <taxon>Reticulomyxa</taxon>
    </lineage>
</organism>
<feature type="region of interest" description="Disordered" evidence="1">
    <location>
        <begin position="172"/>
        <end position="226"/>
    </location>
</feature>
<evidence type="ECO:0000313" key="3">
    <source>
        <dbReference type="Proteomes" id="UP000023152"/>
    </source>
</evidence>
<dbReference type="Proteomes" id="UP000023152">
    <property type="component" value="Unassembled WGS sequence"/>
</dbReference>
<dbReference type="EMBL" id="ASPP01012308">
    <property type="protein sequence ID" value="ETO20732.1"/>
    <property type="molecule type" value="Genomic_DNA"/>
</dbReference>
<proteinExistence type="predicted"/>
<reference evidence="2 3" key="1">
    <citation type="journal article" date="2013" name="Curr. Biol.">
        <title>The Genome of the Foraminiferan Reticulomyxa filosa.</title>
        <authorList>
            <person name="Glockner G."/>
            <person name="Hulsmann N."/>
            <person name="Schleicher M."/>
            <person name="Noegel A.A."/>
            <person name="Eichinger L."/>
            <person name="Gallinger C."/>
            <person name="Pawlowski J."/>
            <person name="Sierra R."/>
            <person name="Euteneuer U."/>
            <person name="Pillet L."/>
            <person name="Moustafa A."/>
            <person name="Platzer M."/>
            <person name="Groth M."/>
            <person name="Szafranski K."/>
            <person name="Schliwa M."/>
        </authorList>
    </citation>
    <scope>NUCLEOTIDE SEQUENCE [LARGE SCALE GENOMIC DNA]</scope>
</reference>
<evidence type="ECO:0000313" key="2">
    <source>
        <dbReference type="EMBL" id="ETO20732.1"/>
    </source>
</evidence>
<evidence type="ECO:0000256" key="1">
    <source>
        <dbReference type="SAM" id="MobiDB-lite"/>
    </source>
</evidence>
<accession>X6N5Z3</accession>
<protein>
    <submittedName>
        <fullName evidence="2">Uncharacterized protein</fullName>
    </submittedName>
</protein>
<name>X6N5Z3_RETFI</name>
<dbReference type="AlphaFoldDB" id="X6N5Z3"/>
<comment type="caution">
    <text evidence="2">The sequence shown here is derived from an EMBL/GenBank/DDBJ whole genome shotgun (WGS) entry which is preliminary data.</text>
</comment>
<sequence length="226" mass="25844">MLEASGNKVEEKETIEMEEEEEGNIKPCDMERSQSEGCVSLKSADYDWDRVMHACSENTIKYCPRLNSLATENKNGGQSHIATVSVYCFDQMLTSQHWPGGKTPIKCMNQLDEFLSLVARCEIVLHNEENTRLAQIDEFNKTLSEKDLAQLWSDDYKMIGLKTTSKQVAQQRLKKDIPVQTTATQQPRKIRKSGHSKCDEHDPFNCDNNNNNLSQPNTKRNKTKKK</sequence>
<feature type="region of interest" description="Disordered" evidence="1">
    <location>
        <begin position="1"/>
        <end position="24"/>
    </location>
</feature>
<keyword evidence="3" id="KW-1185">Reference proteome</keyword>